<feature type="non-terminal residue" evidence="6">
    <location>
        <position position="1"/>
    </location>
</feature>
<dbReference type="GO" id="GO:0008270">
    <property type="term" value="F:zinc ion binding"/>
    <property type="evidence" value="ECO:0007669"/>
    <property type="project" value="UniProtKB-KW"/>
</dbReference>
<dbReference type="PANTHER" id="PTHR31973">
    <property type="entry name" value="POLYPROTEIN, PUTATIVE-RELATED"/>
    <property type="match status" value="1"/>
</dbReference>
<comment type="caution">
    <text evidence="6">The sequence shown here is derived from an EMBL/GenBank/DDBJ whole genome shotgun (WGS) entry which is preliminary data.</text>
</comment>
<dbReference type="InterPro" id="IPR007527">
    <property type="entry name" value="Znf_SWIM"/>
</dbReference>
<evidence type="ECO:0000259" key="5">
    <source>
        <dbReference type="PROSITE" id="PS50966"/>
    </source>
</evidence>
<evidence type="ECO:0000256" key="2">
    <source>
        <dbReference type="ARBA" id="ARBA00022771"/>
    </source>
</evidence>
<evidence type="ECO:0000256" key="4">
    <source>
        <dbReference type="PROSITE-ProRule" id="PRU00325"/>
    </source>
</evidence>
<dbReference type="PROSITE" id="PS50966">
    <property type="entry name" value="ZF_SWIM"/>
    <property type="match status" value="1"/>
</dbReference>
<dbReference type="Pfam" id="PF10551">
    <property type="entry name" value="MULE"/>
    <property type="match status" value="1"/>
</dbReference>
<keyword evidence="7" id="KW-1185">Reference proteome</keyword>
<keyword evidence="2 4" id="KW-0863">Zinc-finger</keyword>
<dbReference type="SMART" id="SM00575">
    <property type="entry name" value="ZnF_PMZ"/>
    <property type="match status" value="1"/>
</dbReference>
<name>A0A7J6UTJ7_THATH</name>
<organism evidence="6 7">
    <name type="scientific">Thalictrum thalictroides</name>
    <name type="common">Rue-anemone</name>
    <name type="synonym">Anemone thalictroides</name>
    <dbReference type="NCBI Taxonomy" id="46969"/>
    <lineage>
        <taxon>Eukaryota</taxon>
        <taxon>Viridiplantae</taxon>
        <taxon>Streptophyta</taxon>
        <taxon>Embryophyta</taxon>
        <taxon>Tracheophyta</taxon>
        <taxon>Spermatophyta</taxon>
        <taxon>Magnoliopsida</taxon>
        <taxon>Ranunculales</taxon>
        <taxon>Ranunculaceae</taxon>
        <taxon>Thalictroideae</taxon>
        <taxon>Thalictrum</taxon>
    </lineage>
</organism>
<dbReference type="Pfam" id="PF04434">
    <property type="entry name" value="SWIM"/>
    <property type="match status" value="1"/>
</dbReference>
<keyword evidence="3" id="KW-0862">Zinc</keyword>
<evidence type="ECO:0000256" key="1">
    <source>
        <dbReference type="ARBA" id="ARBA00022723"/>
    </source>
</evidence>
<keyword evidence="1" id="KW-0479">Metal-binding</keyword>
<dbReference type="InterPro" id="IPR006564">
    <property type="entry name" value="Znf_PMZ"/>
</dbReference>
<dbReference type="EMBL" id="JABWDY010043858">
    <property type="protein sequence ID" value="KAF5175580.1"/>
    <property type="molecule type" value="Genomic_DNA"/>
</dbReference>
<evidence type="ECO:0000256" key="3">
    <source>
        <dbReference type="ARBA" id="ARBA00022833"/>
    </source>
</evidence>
<evidence type="ECO:0000313" key="7">
    <source>
        <dbReference type="Proteomes" id="UP000554482"/>
    </source>
</evidence>
<evidence type="ECO:0000313" key="6">
    <source>
        <dbReference type="EMBL" id="KAF5175580.1"/>
    </source>
</evidence>
<dbReference type="OrthoDB" id="1110716at2759"/>
<gene>
    <name evidence="6" type="ORF">FRX31_034833</name>
</gene>
<accession>A0A7J6UTJ7</accession>
<protein>
    <recommendedName>
        <fullName evidence="5">SWIM-type domain-containing protein</fullName>
    </recommendedName>
</protein>
<dbReference type="PANTHER" id="PTHR31973:SF187">
    <property type="entry name" value="MUTATOR TRANSPOSASE MUDRA PROTEIN"/>
    <property type="match status" value="1"/>
</dbReference>
<dbReference type="AlphaFoldDB" id="A0A7J6UTJ7"/>
<dbReference type="Proteomes" id="UP000554482">
    <property type="component" value="Unassembled WGS sequence"/>
</dbReference>
<proteinExistence type="predicted"/>
<dbReference type="InterPro" id="IPR018289">
    <property type="entry name" value="MULE_transposase_dom"/>
</dbReference>
<sequence length="222" mass="25809">FLPFGVSVVATTENDENWEWFLQNLKEVVSLQWSIIFISNRHSSLLKFVPVVFPNSSHGYCFWHLKLNLRTTIKGRSRNCKFIEGLFKECAYAYTIREFDEKYNDLMVGSKDNKQDVLDFLSRVPFEHWANEHFPGSRTNIVDLGHFSCTCGRWRVEGIPCAHALRCIIVDGRPIQDFIDPMFSVLFYCQSYSHNIPPVDVDIGYFTTAHKEVVIPPEVRNH</sequence>
<feature type="domain" description="SWIM-type" evidence="5">
    <location>
        <begin position="140"/>
        <end position="172"/>
    </location>
</feature>
<reference evidence="6 7" key="1">
    <citation type="submission" date="2020-06" db="EMBL/GenBank/DDBJ databases">
        <title>Transcriptomic and genomic resources for Thalictrum thalictroides and T. hernandezii: Facilitating candidate gene discovery in an emerging model plant lineage.</title>
        <authorList>
            <person name="Arias T."/>
            <person name="Riano-Pachon D.M."/>
            <person name="Di Stilio V.S."/>
        </authorList>
    </citation>
    <scope>NUCLEOTIDE SEQUENCE [LARGE SCALE GENOMIC DNA]</scope>
    <source>
        <strain evidence="7">cv. WT478/WT964</strain>
        <tissue evidence="6">Leaves</tissue>
    </source>
</reference>